<dbReference type="PANTHER" id="PTHR24113">
    <property type="entry name" value="RAN GTPASE-ACTIVATING PROTEIN 1"/>
    <property type="match status" value="1"/>
</dbReference>
<organism evidence="4 5">
    <name type="scientific">Ganoderma sinense ZZ0214-1</name>
    <dbReference type="NCBI Taxonomy" id="1077348"/>
    <lineage>
        <taxon>Eukaryota</taxon>
        <taxon>Fungi</taxon>
        <taxon>Dikarya</taxon>
        <taxon>Basidiomycota</taxon>
        <taxon>Agaricomycotina</taxon>
        <taxon>Agaricomycetes</taxon>
        <taxon>Polyporales</taxon>
        <taxon>Polyporaceae</taxon>
        <taxon>Ganoderma</taxon>
    </lineage>
</organism>
<proteinExistence type="predicted"/>
<dbReference type="GO" id="GO:0005096">
    <property type="term" value="F:GTPase activator activity"/>
    <property type="evidence" value="ECO:0007669"/>
    <property type="project" value="UniProtKB-KW"/>
</dbReference>
<protein>
    <submittedName>
        <fullName evidence="4">Uncharacterized protein</fullName>
    </submittedName>
</protein>
<dbReference type="GO" id="GO:0005634">
    <property type="term" value="C:nucleus"/>
    <property type="evidence" value="ECO:0007669"/>
    <property type="project" value="TreeGrafter"/>
</dbReference>
<gene>
    <name evidence="4" type="ORF">GSI_14471</name>
</gene>
<dbReference type="GO" id="GO:0006913">
    <property type="term" value="P:nucleocytoplasmic transport"/>
    <property type="evidence" value="ECO:0007669"/>
    <property type="project" value="TreeGrafter"/>
</dbReference>
<evidence type="ECO:0000256" key="3">
    <source>
        <dbReference type="ARBA" id="ARBA00022737"/>
    </source>
</evidence>
<dbReference type="SUPFAM" id="SSF52047">
    <property type="entry name" value="RNI-like"/>
    <property type="match status" value="1"/>
</dbReference>
<evidence type="ECO:0000313" key="4">
    <source>
        <dbReference type="EMBL" id="PIL23162.1"/>
    </source>
</evidence>
<sequence>MNVLAFGGFEPRKALPRKSAAPKVSLASRSHIESMDAGLSSVPGAQEVIKQILARRSVTKLILGHNDLGDSGCEELFGFLNSDSGRKYKITHISLNSNRIGNRGLLAISRYLRDNTLLKELFLQNNAFTGSPEVAVVFALAVNASHLETLSLTTNPKLTDTFAAHFLPLLDAPRLGEIHLSVVGLTRASAPLIIEYITSPRCQLHTLKANGNTLRIRAVRSIVRATRRANYTLLRLEMAANGLTELNDDSDVSPSDNEDEAKGSITSWKDIDKELKKILTRNTVLKHQVEKEALMLLRHARPLLLRSKAHEDSDKASATSPRPEWRAYMNPSTSALFSTIGQPLSLSPPAEASPFPFVHLPTELQLYTLSFLAPILSNAQRIRIFTFASDPSTLPPLLPSLASGGGCIPDPANLQFSIEDTVPSQSPLGIGPGGGILLRKRAGGSASGCAGGKCMGGVLCRREAERAQWLASVRCTAFELEEEDVHHGVHGAEEGRQTHD</sequence>
<dbReference type="GO" id="GO:0031267">
    <property type="term" value="F:small GTPase binding"/>
    <property type="evidence" value="ECO:0007669"/>
    <property type="project" value="TreeGrafter"/>
</dbReference>
<name>A0A2G8RNR5_9APHY</name>
<keyword evidence="2" id="KW-0433">Leucine-rich repeat</keyword>
<dbReference type="AlphaFoldDB" id="A0A2G8RNR5"/>
<dbReference type="PANTHER" id="PTHR24113:SF12">
    <property type="entry name" value="RAN GTPASE-ACTIVATING PROTEIN 1"/>
    <property type="match status" value="1"/>
</dbReference>
<dbReference type="Pfam" id="PF13516">
    <property type="entry name" value="LRR_6"/>
    <property type="match status" value="2"/>
</dbReference>
<evidence type="ECO:0000313" key="5">
    <source>
        <dbReference type="Proteomes" id="UP000230002"/>
    </source>
</evidence>
<dbReference type="EMBL" id="AYKW01000068">
    <property type="protein sequence ID" value="PIL23162.1"/>
    <property type="molecule type" value="Genomic_DNA"/>
</dbReference>
<dbReference type="OrthoDB" id="120976at2759"/>
<dbReference type="STRING" id="1077348.A0A2G8RNR5"/>
<dbReference type="GO" id="GO:0005829">
    <property type="term" value="C:cytosol"/>
    <property type="evidence" value="ECO:0007669"/>
    <property type="project" value="TreeGrafter"/>
</dbReference>
<dbReference type="Gene3D" id="3.80.10.10">
    <property type="entry name" value="Ribonuclease Inhibitor"/>
    <property type="match status" value="2"/>
</dbReference>
<dbReference type="GO" id="GO:0048471">
    <property type="term" value="C:perinuclear region of cytoplasm"/>
    <property type="evidence" value="ECO:0007669"/>
    <property type="project" value="TreeGrafter"/>
</dbReference>
<reference evidence="4 5" key="1">
    <citation type="journal article" date="2015" name="Sci. Rep.">
        <title>Chromosome-level genome map provides insights into diverse defense mechanisms in the medicinal fungus Ganoderma sinense.</title>
        <authorList>
            <person name="Zhu Y."/>
            <person name="Xu J."/>
            <person name="Sun C."/>
            <person name="Zhou S."/>
            <person name="Xu H."/>
            <person name="Nelson D.R."/>
            <person name="Qian J."/>
            <person name="Song J."/>
            <person name="Luo H."/>
            <person name="Xiang L."/>
            <person name="Li Y."/>
            <person name="Xu Z."/>
            <person name="Ji A."/>
            <person name="Wang L."/>
            <person name="Lu S."/>
            <person name="Hayward A."/>
            <person name="Sun W."/>
            <person name="Li X."/>
            <person name="Schwartz D.C."/>
            <person name="Wang Y."/>
            <person name="Chen S."/>
        </authorList>
    </citation>
    <scope>NUCLEOTIDE SEQUENCE [LARGE SCALE GENOMIC DNA]</scope>
    <source>
        <strain evidence="4 5">ZZ0214-1</strain>
    </source>
</reference>
<dbReference type="InterPro" id="IPR001611">
    <property type="entry name" value="Leu-rich_rpt"/>
</dbReference>
<keyword evidence="3" id="KW-0677">Repeat</keyword>
<evidence type="ECO:0000256" key="1">
    <source>
        <dbReference type="ARBA" id="ARBA00022468"/>
    </source>
</evidence>
<keyword evidence="1" id="KW-0343">GTPase activation</keyword>
<dbReference type="InterPro" id="IPR027038">
    <property type="entry name" value="RanGap"/>
</dbReference>
<accession>A0A2G8RNR5</accession>
<comment type="caution">
    <text evidence="4">The sequence shown here is derived from an EMBL/GenBank/DDBJ whole genome shotgun (WGS) entry which is preliminary data.</text>
</comment>
<dbReference type="InterPro" id="IPR032675">
    <property type="entry name" value="LRR_dom_sf"/>
</dbReference>
<dbReference type="Proteomes" id="UP000230002">
    <property type="component" value="Unassembled WGS sequence"/>
</dbReference>
<evidence type="ECO:0000256" key="2">
    <source>
        <dbReference type="ARBA" id="ARBA00022614"/>
    </source>
</evidence>
<keyword evidence="5" id="KW-1185">Reference proteome</keyword>